<proteinExistence type="predicted"/>
<reference evidence="1 2" key="1">
    <citation type="submission" date="2024-11" db="EMBL/GenBank/DDBJ databases">
        <title>A near-complete genome assembly of Cinchona calisaya.</title>
        <authorList>
            <person name="Lian D.C."/>
            <person name="Zhao X.W."/>
            <person name="Wei L."/>
        </authorList>
    </citation>
    <scope>NUCLEOTIDE SEQUENCE [LARGE SCALE GENOMIC DNA]</scope>
    <source>
        <tissue evidence="1">Nenye</tissue>
    </source>
</reference>
<evidence type="ECO:0000313" key="2">
    <source>
        <dbReference type="Proteomes" id="UP001630127"/>
    </source>
</evidence>
<name>A0ABD3AQU7_9GENT</name>
<accession>A0ABD3AQU7</accession>
<dbReference type="Proteomes" id="UP001630127">
    <property type="component" value="Unassembled WGS sequence"/>
</dbReference>
<organism evidence="1 2">
    <name type="scientific">Cinchona calisaya</name>
    <dbReference type="NCBI Taxonomy" id="153742"/>
    <lineage>
        <taxon>Eukaryota</taxon>
        <taxon>Viridiplantae</taxon>
        <taxon>Streptophyta</taxon>
        <taxon>Embryophyta</taxon>
        <taxon>Tracheophyta</taxon>
        <taxon>Spermatophyta</taxon>
        <taxon>Magnoliopsida</taxon>
        <taxon>eudicotyledons</taxon>
        <taxon>Gunneridae</taxon>
        <taxon>Pentapetalae</taxon>
        <taxon>asterids</taxon>
        <taxon>lamiids</taxon>
        <taxon>Gentianales</taxon>
        <taxon>Rubiaceae</taxon>
        <taxon>Cinchonoideae</taxon>
        <taxon>Cinchoneae</taxon>
        <taxon>Cinchona</taxon>
    </lineage>
</organism>
<keyword evidence="2" id="KW-1185">Reference proteome</keyword>
<gene>
    <name evidence="1" type="ORF">ACH5RR_007108</name>
</gene>
<dbReference type="AlphaFoldDB" id="A0ABD3AQU7"/>
<comment type="caution">
    <text evidence="1">The sequence shown here is derived from an EMBL/GenBank/DDBJ whole genome shotgun (WGS) entry which is preliminary data.</text>
</comment>
<dbReference type="EMBL" id="JBJUIK010000003">
    <property type="protein sequence ID" value="KAL3533587.1"/>
    <property type="molecule type" value="Genomic_DNA"/>
</dbReference>
<protein>
    <submittedName>
        <fullName evidence="1">Uncharacterized protein</fullName>
    </submittedName>
</protein>
<sequence length="113" mass="12327">MANVISTLVPITTARKREVHKTLIQGALSGNFEKQLNCAIVGSFNIESSTKGLSNMAKGKAVMIGTTRPDPTLEKRGVQQSYNGGLENRSHVAIKFQEQAEPGMLKTWAARDR</sequence>
<evidence type="ECO:0000313" key="1">
    <source>
        <dbReference type="EMBL" id="KAL3533587.1"/>
    </source>
</evidence>